<name>A0A160FLY1_9BURK</name>
<keyword evidence="3" id="KW-1185">Reference proteome</keyword>
<evidence type="ECO:0000256" key="1">
    <source>
        <dbReference type="SAM" id="MobiDB-lite"/>
    </source>
</evidence>
<dbReference type="OrthoDB" id="9008087at2"/>
<dbReference type="Proteomes" id="UP000076852">
    <property type="component" value="Chromosome 1"/>
</dbReference>
<feature type="compositionally biased region" description="Low complexity" evidence="1">
    <location>
        <begin position="14"/>
        <end position="24"/>
    </location>
</feature>
<feature type="region of interest" description="Disordered" evidence="1">
    <location>
        <begin position="1"/>
        <end position="57"/>
    </location>
</feature>
<gene>
    <name evidence="2" type="ORF">AYM40_14190</name>
</gene>
<accession>A0A160FLY1</accession>
<reference evidence="2 3" key="1">
    <citation type="journal article" date="2016" name="Gene">
        <title>PacBio SMRT assembly of a complex multi-replicon genome reveals chlorocatechol degradative operon in a region of genome plasticity.</title>
        <authorList>
            <person name="Ricker N."/>
            <person name="Shen S.Y."/>
            <person name="Goordial J."/>
            <person name="Jin S."/>
            <person name="Fulthorpe R.R."/>
        </authorList>
    </citation>
    <scope>NUCLEOTIDE SEQUENCE [LARGE SCALE GENOMIC DNA]</scope>
    <source>
        <strain evidence="2 3">OLGA172</strain>
    </source>
</reference>
<sequence length="222" mass="23583">MDMSPASSPPASPAPEQSELPPSLAGSKPVDATNSSTRSKSADEANSPNPDLNPAFVPPGMHVNEIGFLEKKAFPRVYRVDSGLNRAAILEHGFEPSSHFGGIKKMISGDALIVSETLEGARAFGDSEFGAGHYDLYEIKTKGLKGASLKDNVYFNPAFTAKQLGRTPSALKEMAPREVAEGALEFREAHIDAAAGDPARIRLIERGIPRPQTPPDSDGSTD</sequence>
<dbReference type="KEGG" id="buz:AYM40_14190"/>
<evidence type="ECO:0000313" key="3">
    <source>
        <dbReference type="Proteomes" id="UP000076852"/>
    </source>
</evidence>
<dbReference type="RefSeq" id="WP_063496774.1">
    <property type="nucleotide sequence ID" value="NZ_CP014578.1"/>
</dbReference>
<dbReference type="AlphaFoldDB" id="A0A160FLY1"/>
<proteinExistence type="predicted"/>
<dbReference type="EMBL" id="CP014578">
    <property type="protein sequence ID" value="ANB73384.1"/>
    <property type="molecule type" value="Genomic_DNA"/>
</dbReference>
<feature type="compositionally biased region" description="Polar residues" evidence="1">
    <location>
        <begin position="32"/>
        <end position="50"/>
    </location>
</feature>
<protein>
    <submittedName>
        <fullName evidence="2">Uncharacterized protein</fullName>
    </submittedName>
</protein>
<organism evidence="2 3">
    <name type="scientific">Paraburkholderia phytofirmans OLGA172</name>
    <dbReference type="NCBI Taxonomy" id="1417228"/>
    <lineage>
        <taxon>Bacteria</taxon>
        <taxon>Pseudomonadati</taxon>
        <taxon>Pseudomonadota</taxon>
        <taxon>Betaproteobacteria</taxon>
        <taxon>Burkholderiales</taxon>
        <taxon>Burkholderiaceae</taxon>
        <taxon>Paraburkholderia</taxon>
    </lineage>
</organism>
<evidence type="ECO:0000313" key="2">
    <source>
        <dbReference type="EMBL" id="ANB73384.1"/>
    </source>
</evidence>